<feature type="transmembrane region" description="Helical" evidence="1">
    <location>
        <begin position="22"/>
        <end position="42"/>
    </location>
</feature>
<keyword evidence="1" id="KW-0812">Transmembrane</keyword>
<evidence type="ECO:0000313" key="2">
    <source>
        <dbReference type="EMBL" id="OGF33353.1"/>
    </source>
</evidence>
<keyword evidence="1" id="KW-0472">Membrane</keyword>
<dbReference type="AlphaFoldDB" id="A0A1F5T3N1"/>
<gene>
    <name evidence="2" type="ORF">A2478_01475</name>
</gene>
<dbReference type="STRING" id="1798002.A2478_01475"/>
<evidence type="ECO:0000256" key="1">
    <source>
        <dbReference type="SAM" id="Phobius"/>
    </source>
</evidence>
<reference evidence="2 3" key="1">
    <citation type="journal article" date="2016" name="Nat. Commun.">
        <title>Thousands of microbial genomes shed light on interconnected biogeochemical processes in an aquifer system.</title>
        <authorList>
            <person name="Anantharaman K."/>
            <person name="Brown C.T."/>
            <person name="Hug L.A."/>
            <person name="Sharon I."/>
            <person name="Castelle C.J."/>
            <person name="Probst A.J."/>
            <person name="Thomas B.C."/>
            <person name="Singh A."/>
            <person name="Wilkins M.J."/>
            <person name="Karaoz U."/>
            <person name="Brodie E.L."/>
            <person name="Williams K.H."/>
            <person name="Hubbard S.S."/>
            <person name="Banfield J.F."/>
        </authorList>
    </citation>
    <scope>NUCLEOTIDE SEQUENCE [LARGE SCALE GENOMIC DNA]</scope>
</reference>
<comment type="caution">
    <text evidence="2">The sequence shown here is derived from an EMBL/GenBank/DDBJ whole genome shotgun (WGS) entry which is preliminary data.</text>
</comment>
<sequence length="249" mass="29359">MTNQEKLNYISKFKFYSVGGRWIARLLESIVLLFLMLFLFVWYNILTLIPIIIYVAWQVFIIFKLHRYDLSTITEIKIGNEETPAGDHLWYFANKRRNISFYLTLPDSALTKYFHSLTNYNVIRLPLSNSYNFQKEVNFSSGHKFWVAFTYLIHVDISYQIVKNLLDIGRTPLQIQEYYRSRLQGFCDVFQTAPFSVPVTPVFSELPVFHAWVTETVAYTRKMWQDINLGLSLGSVNYTVKSESRHQVD</sequence>
<dbReference type="EMBL" id="MFGJ01000001">
    <property type="protein sequence ID" value="OGF33353.1"/>
    <property type="molecule type" value="Genomic_DNA"/>
</dbReference>
<accession>A0A1F5T3N1</accession>
<organism evidence="2 3">
    <name type="scientific">Candidatus Falkowbacteria bacterium RIFOXYC2_FULL_36_12</name>
    <dbReference type="NCBI Taxonomy" id="1798002"/>
    <lineage>
        <taxon>Bacteria</taxon>
        <taxon>Candidatus Falkowiibacteriota</taxon>
    </lineage>
</organism>
<proteinExistence type="predicted"/>
<keyword evidence="1" id="KW-1133">Transmembrane helix</keyword>
<evidence type="ECO:0000313" key="3">
    <source>
        <dbReference type="Proteomes" id="UP000179001"/>
    </source>
</evidence>
<protein>
    <submittedName>
        <fullName evidence="2">Uncharacterized protein</fullName>
    </submittedName>
</protein>
<name>A0A1F5T3N1_9BACT</name>
<dbReference type="Proteomes" id="UP000179001">
    <property type="component" value="Unassembled WGS sequence"/>
</dbReference>